<evidence type="ECO:0000313" key="2">
    <source>
        <dbReference type="EMBL" id="KAK1134818.1"/>
    </source>
</evidence>
<reference evidence="2" key="1">
    <citation type="submission" date="2021-10" db="EMBL/GenBank/DDBJ databases">
        <title>Melipona bicolor Genome sequencing and assembly.</title>
        <authorList>
            <person name="Araujo N.S."/>
            <person name="Arias M.C."/>
        </authorList>
    </citation>
    <scope>NUCLEOTIDE SEQUENCE</scope>
    <source>
        <strain evidence="2">USP_2M_L1-L4_2017</strain>
        <tissue evidence="2">Whole body</tissue>
    </source>
</reference>
<accession>A0AA40KW55</accession>
<protein>
    <submittedName>
        <fullName evidence="2">Uncharacterized protein</fullName>
    </submittedName>
</protein>
<dbReference type="AlphaFoldDB" id="A0AA40KW55"/>
<sequence>MPDGDESIGGRRARSNWIRRPMMTDFEGRPTVHGSFPAAPGRISTPLYRPFLLFWDLLERRMLCRAHGNGNAGDRKTKISELQAKWSSKFYQKEKPLRDSPRSGLKKEEKKFSTQRCVFLASSTTTAMQEDRQRQFSIESVSRATDGPQQFPGFPRRSRKCDRNHDAADPSRGLSAGHR</sequence>
<keyword evidence="3" id="KW-1185">Reference proteome</keyword>
<comment type="caution">
    <text evidence="2">The sequence shown here is derived from an EMBL/GenBank/DDBJ whole genome shotgun (WGS) entry which is preliminary data.</text>
</comment>
<organism evidence="2 3">
    <name type="scientific">Melipona bicolor</name>
    <dbReference type="NCBI Taxonomy" id="60889"/>
    <lineage>
        <taxon>Eukaryota</taxon>
        <taxon>Metazoa</taxon>
        <taxon>Ecdysozoa</taxon>
        <taxon>Arthropoda</taxon>
        <taxon>Hexapoda</taxon>
        <taxon>Insecta</taxon>
        <taxon>Pterygota</taxon>
        <taxon>Neoptera</taxon>
        <taxon>Endopterygota</taxon>
        <taxon>Hymenoptera</taxon>
        <taxon>Apocrita</taxon>
        <taxon>Aculeata</taxon>
        <taxon>Apoidea</taxon>
        <taxon>Anthophila</taxon>
        <taxon>Apidae</taxon>
        <taxon>Melipona</taxon>
    </lineage>
</organism>
<gene>
    <name evidence="2" type="ORF">K0M31_007589</name>
</gene>
<dbReference type="Proteomes" id="UP001177670">
    <property type="component" value="Unassembled WGS sequence"/>
</dbReference>
<proteinExistence type="predicted"/>
<dbReference type="EMBL" id="JAHYIQ010000002">
    <property type="protein sequence ID" value="KAK1134818.1"/>
    <property type="molecule type" value="Genomic_DNA"/>
</dbReference>
<evidence type="ECO:0000256" key="1">
    <source>
        <dbReference type="SAM" id="MobiDB-lite"/>
    </source>
</evidence>
<evidence type="ECO:0000313" key="3">
    <source>
        <dbReference type="Proteomes" id="UP001177670"/>
    </source>
</evidence>
<name>A0AA40KW55_9HYME</name>
<feature type="region of interest" description="Disordered" evidence="1">
    <location>
        <begin position="123"/>
        <end position="179"/>
    </location>
</feature>